<keyword evidence="12" id="KW-0812">Transmembrane</keyword>
<proteinExistence type="predicted"/>
<organism evidence="15 16">
    <name type="scientific">Paenibacillus solani</name>
    <dbReference type="NCBI Taxonomy" id="1705565"/>
    <lineage>
        <taxon>Bacteria</taxon>
        <taxon>Bacillati</taxon>
        <taxon>Bacillota</taxon>
        <taxon>Bacilli</taxon>
        <taxon>Bacillales</taxon>
        <taxon>Paenibacillaceae</taxon>
        <taxon>Paenibacillus</taxon>
    </lineage>
</organism>
<keyword evidence="10" id="KW-0902">Two-component regulatory system</keyword>
<keyword evidence="12" id="KW-1133">Transmembrane helix</keyword>
<evidence type="ECO:0000256" key="7">
    <source>
        <dbReference type="ARBA" id="ARBA00022741"/>
    </source>
</evidence>
<reference evidence="16" key="1">
    <citation type="submission" date="2015-08" db="EMBL/GenBank/DDBJ databases">
        <title>Genome sequencing project for genomic taxonomy and phylogenomics of Bacillus-like bacteria.</title>
        <authorList>
            <person name="Liu B."/>
            <person name="Wang J."/>
            <person name="Zhu Y."/>
            <person name="Liu G."/>
            <person name="Chen Q."/>
            <person name="Chen Z."/>
            <person name="Lan J."/>
            <person name="Che J."/>
            <person name="Ge C."/>
            <person name="Shi H."/>
            <person name="Pan Z."/>
            <person name="Liu X."/>
        </authorList>
    </citation>
    <scope>NUCLEOTIDE SEQUENCE [LARGE SCALE GENOMIC DNA]</scope>
    <source>
        <strain evidence="16">FJAT-22460</strain>
    </source>
</reference>
<evidence type="ECO:0000256" key="6">
    <source>
        <dbReference type="ARBA" id="ARBA00022679"/>
    </source>
</evidence>
<feature type="transmembrane region" description="Helical" evidence="12">
    <location>
        <begin position="20"/>
        <end position="42"/>
    </location>
</feature>
<evidence type="ECO:0000256" key="2">
    <source>
        <dbReference type="ARBA" id="ARBA00004651"/>
    </source>
</evidence>
<evidence type="ECO:0000259" key="14">
    <source>
        <dbReference type="PROSITE" id="PS50885"/>
    </source>
</evidence>
<keyword evidence="4" id="KW-1003">Cell membrane</keyword>
<gene>
    <name evidence="15" type="ORF">AM231_04450</name>
</gene>
<dbReference type="Pfam" id="PF06580">
    <property type="entry name" value="His_kinase"/>
    <property type="match status" value="1"/>
</dbReference>
<evidence type="ECO:0000256" key="11">
    <source>
        <dbReference type="ARBA" id="ARBA00023136"/>
    </source>
</evidence>
<dbReference type="CDD" id="cd06225">
    <property type="entry name" value="HAMP"/>
    <property type="match status" value="1"/>
</dbReference>
<dbReference type="SMART" id="SM00387">
    <property type="entry name" value="HATPase_c"/>
    <property type="match status" value="1"/>
</dbReference>
<evidence type="ECO:0000256" key="8">
    <source>
        <dbReference type="ARBA" id="ARBA00022777"/>
    </source>
</evidence>
<keyword evidence="8 15" id="KW-0418">Kinase</keyword>
<evidence type="ECO:0000259" key="13">
    <source>
        <dbReference type="PROSITE" id="PS50109"/>
    </source>
</evidence>
<keyword evidence="16" id="KW-1185">Reference proteome</keyword>
<dbReference type="InterPro" id="IPR003660">
    <property type="entry name" value="HAMP_dom"/>
</dbReference>
<dbReference type="SUPFAM" id="SSF55874">
    <property type="entry name" value="ATPase domain of HSP90 chaperone/DNA topoisomerase II/histidine kinase"/>
    <property type="match status" value="1"/>
</dbReference>
<feature type="domain" description="Histidine kinase" evidence="13">
    <location>
        <begin position="496"/>
        <end position="600"/>
    </location>
</feature>
<dbReference type="PRINTS" id="PR00344">
    <property type="entry name" value="BCTRLSENSOR"/>
</dbReference>
<dbReference type="InterPro" id="IPR010559">
    <property type="entry name" value="Sig_transdc_His_kin_internal"/>
</dbReference>
<keyword evidence="7" id="KW-0547">Nucleotide-binding</keyword>
<dbReference type="PANTHER" id="PTHR34220:SF7">
    <property type="entry name" value="SENSOR HISTIDINE KINASE YPDA"/>
    <property type="match status" value="1"/>
</dbReference>
<dbReference type="OrthoDB" id="9776552at2"/>
<dbReference type="GO" id="GO:0000155">
    <property type="term" value="F:phosphorelay sensor kinase activity"/>
    <property type="evidence" value="ECO:0007669"/>
    <property type="project" value="InterPro"/>
</dbReference>
<dbReference type="InterPro" id="IPR050640">
    <property type="entry name" value="Bact_2-comp_sensor_kinase"/>
</dbReference>
<comment type="catalytic activity">
    <reaction evidence="1">
        <text>ATP + protein L-histidine = ADP + protein N-phospho-L-histidine.</text>
        <dbReference type="EC" id="2.7.13.3"/>
    </reaction>
</comment>
<comment type="subcellular location">
    <subcellularLocation>
        <location evidence="2">Cell membrane</location>
        <topology evidence="2">Multi-pass membrane protein</topology>
    </subcellularLocation>
</comment>
<comment type="caution">
    <text evidence="15">The sequence shown here is derived from an EMBL/GenBank/DDBJ whole genome shotgun (WGS) entry which is preliminary data.</text>
</comment>
<dbReference type="Gene3D" id="3.30.565.10">
    <property type="entry name" value="Histidine kinase-like ATPase, C-terminal domain"/>
    <property type="match status" value="1"/>
</dbReference>
<evidence type="ECO:0000256" key="9">
    <source>
        <dbReference type="ARBA" id="ARBA00022840"/>
    </source>
</evidence>
<dbReference type="PANTHER" id="PTHR34220">
    <property type="entry name" value="SENSOR HISTIDINE KINASE YPDA"/>
    <property type="match status" value="1"/>
</dbReference>
<dbReference type="Pfam" id="PF02518">
    <property type="entry name" value="HATPase_c"/>
    <property type="match status" value="1"/>
</dbReference>
<dbReference type="InterPro" id="IPR036890">
    <property type="entry name" value="HATPase_C_sf"/>
</dbReference>
<dbReference type="InterPro" id="IPR005467">
    <property type="entry name" value="His_kinase_dom"/>
</dbReference>
<dbReference type="EMBL" id="LIUT01000001">
    <property type="protein sequence ID" value="KOR88474.1"/>
    <property type="molecule type" value="Genomic_DNA"/>
</dbReference>
<dbReference type="GO" id="GO:0005524">
    <property type="term" value="F:ATP binding"/>
    <property type="evidence" value="ECO:0007669"/>
    <property type="project" value="UniProtKB-KW"/>
</dbReference>
<evidence type="ECO:0000313" key="16">
    <source>
        <dbReference type="Proteomes" id="UP000036932"/>
    </source>
</evidence>
<keyword evidence="6" id="KW-0808">Transferase</keyword>
<feature type="domain" description="HAMP" evidence="14">
    <location>
        <begin position="334"/>
        <end position="386"/>
    </location>
</feature>
<evidence type="ECO:0000256" key="12">
    <source>
        <dbReference type="SAM" id="Phobius"/>
    </source>
</evidence>
<dbReference type="PROSITE" id="PS50885">
    <property type="entry name" value="HAMP"/>
    <property type="match status" value="1"/>
</dbReference>
<dbReference type="InterPro" id="IPR003594">
    <property type="entry name" value="HATPase_dom"/>
</dbReference>
<evidence type="ECO:0000313" key="15">
    <source>
        <dbReference type="EMBL" id="KOR88474.1"/>
    </source>
</evidence>
<name>A0A0M1P344_9BACL</name>
<dbReference type="PATRIC" id="fig|1705565.3.peg.2774"/>
<evidence type="ECO:0000256" key="10">
    <source>
        <dbReference type="ARBA" id="ARBA00023012"/>
    </source>
</evidence>
<protein>
    <recommendedName>
        <fullName evidence="3">histidine kinase</fullName>
        <ecNumber evidence="3">2.7.13.3</ecNumber>
    </recommendedName>
</protein>
<dbReference type="Proteomes" id="UP000036932">
    <property type="component" value="Unassembled WGS sequence"/>
</dbReference>
<keyword evidence="9" id="KW-0067">ATP-binding</keyword>
<dbReference type="GO" id="GO:0005886">
    <property type="term" value="C:plasma membrane"/>
    <property type="evidence" value="ECO:0007669"/>
    <property type="project" value="UniProtKB-SubCell"/>
</dbReference>
<feature type="transmembrane region" description="Helical" evidence="12">
    <location>
        <begin position="314"/>
        <end position="337"/>
    </location>
</feature>
<dbReference type="AlphaFoldDB" id="A0A0M1P344"/>
<evidence type="ECO:0000256" key="5">
    <source>
        <dbReference type="ARBA" id="ARBA00022553"/>
    </source>
</evidence>
<dbReference type="PROSITE" id="PS50109">
    <property type="entry name" value="HIS_KIN"/>
    <property type="match status" value="1"/>
</dbReference>
<dbReference type="Gene3D" id="6.10.340.10">
    <property type="match status" value="1"/>
</dbReference>
<dbReference type="InterPro" id="IPR004358">
    <property type="entry name" value="Sig_transdc_His_kin-like_C"/>
</dbReference>
<dbReference type="EC" id="2.7.13.3" evidence="3"/>
<sequence length="607" mass="69351">MSPARLYRKYIKNNMFTKMLLLIALIAVVTIVTLSYLMYYFLFQSAIRSELDIQQTAVERVERHVNQKYENVQLYVNDLYRNSSLGIDTSYFLMNSFNEYMAKRMNRIAGGGQSTSDSVVAYFKQKLDDDPDIENIMLYSAEKQYVYVYKQGSMTRLYQANATYSYIPDVMAMDTQSVTLPNLWVRKLAGDANLPLFSIRSPINDMATYKNLGQLLILYRTEALDAIMNSGDDSFKGSVMVMSGDGRVMYDSSGKYYGQKYPYADKLITPKETVTLDEESYITTAAHNQAGYLVVGITPKRVISESFHGLQSTIIISALLCIVIAVSIPSLMIVNYSKRTDNIIRFMRKVEKGEFVARMQDTKEDQLGQIAGSFNEMLDELSRYIDKVYKAEINQKNAELSALQARINPHFLYNTLEVIRMRALSQGAQDVGDMIYSLSMLFKNIVQHKSHYTLKDELEACRLYLELFRIRYKDKYIYKMHCDEHIKQVPMIKMSLQPLIENYIVHGLRSDEDDNWLTINASEKNGEISIEIKDNGKGIDPGELEEIKSRLEMAESSGESFGLRSVHERLKLTYGNSYGMDIESEPGKGTTVTINFPAAEGKMNNDV</sequence>
<evidence type="ECO:0000256" key="3">
    <source>
        <dbReference type="ARBA" id="ARBA00012438"/>
    </source>
</evidence>
<evidence type="ECO:0000256" key="4">
    <source>
        <dbReference type="ARBA" id="ARBA00022475"/>
    </source>
</evidence>
<keyword evidence="11 12" id="KW-0472">Membrane</keyword>
<accession>A0A0M1P344</accession>
<keyword evidence="5" id="KW-0597">Phosphoprotein</keyword>
<evidence type="ECO:0000256" key="1">
    <source>
        <dbReference type="ARBA" id="ARBA00000085"/>
    </source>
</evidence>